<name>A0A317EH71_9PROT</name>
<dbReference type="EMBL" id="QGLE01000001">
    <property type="protein sequence ID" value="PWR25664.1"/>
    <property type="molecule type" value="Genomic_DNA"/>
</dbReference>
<dbReference type="OrthoDB" id="7293148at2"/>
<evidence type="ECO:0000313" key="1">
    <source>
        <dbReference type="EMBL" id="PWR25664.1"/>
    </source>
</evidence>
<protein>
    <submittedName>
        <fullName evidence="1">Uncharacterized protein</fullName>
    </submittedName>
</protein>
<dbReference type="Proteomes" id="UP000245461">
    <property type="component" value="Unassembled WGS sequence"/>
</dbReference>
<proteinExistence type="predicted"/>
<gene>
    <name evidence="1" type="ORF">DKG74_01495</name>
</gene>
<organism evidence="1 2">
    <name type="scientific">Zavarzinia aquatilis</name>
    <dbReference type="NCBI Taxonomy" id="2211142"/>
    <lineage>
        <taxon>Bacteria</taxon>
        <taxon>Pseudomonadati</taxon>
        <taxon>Pseudomonadota</taxon>
        <taxon>Alphaproteobacteria</taxon>
        <taxon>Rhodospirillales</taxon>
        <taxon>Zavarziniaceae</taxon>
        <taxon>Zavarzinia</taxon>
    </lineage>
</organism>
<evidence type="ECO:0000313" key="2">
    <source>
        <dbReference type="Proteomes" id="UP000245461"/>
    </source>
</evidence>
<accession>A0A317EH71</accession>
<keyword evidence="2" id="KW-1185">Reference proteome</keyword>
<comment type="caution">
    <text evidence="1">The sequence shown here is derived from an EMBL/GenBank/DDBJ whole genome shotgun (WGS) entry which is preliminary data.</text>
</comment>
<reference evidence="1 2" key="1">
    <citation type="submission" date="2018-05" db="EMBL/GenBank/DDBJ databases">
        <title>Zavarzinia sp. HR-AS.</title>
        <authorList>
            <person name="Lee Y."/>
            <person name="Jeon C.O."/>
        </authorList>
    </citation>
    <scope>NUCLEOTIDE SEQUENCE [LARGE SCALE GENOMIC DNA]</scope>
    <source>
        <strain evidence="1 2">HR-AS</strain>
    </source>
</reference>
<dbReference type="RefSeq" id="WP_109901870.1">
    <property type="nucleotide sequence ID" value="NZ_QGLE01000001.1"/>
</dbReference>
<sequence length="541" mass="58968">MTTRDPDDKNWPADDPISRAAALAASLPADQAARLLADLSAGMAGKGERTAPLRQALIDQANRQRPQRARRLFTSLVHPLLVDDPEDADSPLAMPLCFRRADMGGIWGALARGAFPDKAVEAASLMDALCTECLVDEAIERPEAQAMREKLRLATLVKLNQLAADRTTVEAFCTLANMIREKQHGLRTRHMTPISPQHLTDLAEVLAAQPIWAPAVAAFLRVTPPHAEAMASGEALARATTELSQALLAANLPSATADVLPVALLNRRGAFGSVAVMLAQRGAGKALRLGEAMVAALSGQFQSHVAMMTQAATNTRHEDFPITLTDEIKIRLGNSMNMIDEIVTAVREAGLADVPRLFPILRDATNNLMAELVRSPLQRTSLRYSAALFHRAHVTSDTTDVMFLVGQLVRLRALLRPTGLPIIALNKWRDQLVADVEFAVQKATRLEDGEDPLLDRFRHLERIERLAEVIGSTIVPILQPTSRHTQLIVASRLDEPGPLDGVALRLCTGYVNTVRAEIAKVRYWRNPDMVALAEKATGRGL</sequence>
<dbReference type="AlphaFoldDB" id="A0A317EH71"/>